<proteinExistence type="predicted"/>
<reference evidence="2 3" key="1">
    <citation type="submission" date="2023-08" db="EMBL/GenBank/DDBJ databases">
        <title>Black Yeasts Isolated from many extreme environments.</title>
        <authorList>
            <person name="Coleine C."/>
            <person name="Stajich J.E."/>
            <person name="Selbmann L."/>
        </authorList>
    </citation>
    <scope>NUCLEOTIDE SEQUENCE [LARGE SCALE GENOMIC DNA]</scope>
    <source>
        <strain evidence="2 3">CCFEE 536</strain>
    </source>
</reference>
<keyword evidence="3" id="KW-1185">Reference proteome</keyword>
<dbReference type="Proteomes" id="UP001357485">
    <property type="component" value="Unassembled WGS sequence"/>
</dbReference>
<evidence type="ECO:0000313" key="3">
    <source>
        <dbReference type="Proteomes" id="UP001357485"/>
    </source>
</evidence>
<gene>
    <name evidence="2" type="ORF">LTR16_003995</name>
</gene>
<sequence length="271" mass="30014">MQQLTELRFICAGVQHQRDLLQTVYGCHSTLVESLASNPIRFSPVFHLEDFFNRYPGQYIEAAHVSFTDVTVEAIYERYTPSERLHVAIPKLTLHSLSTYSEEGNNSYTMTPIKNLPGLQQQSTLPSQQTSRLRTNEQHKPLKTTNPPPVIEAGSAHTPVNPTPTGPQETPTQLPLPEPSSQNDADRSTRTPAAFSPHFTFAPLPLSLSLNTSGTVQYDPMFGFSSWDPAYDHQTPGAASASGSAHTDPDKDPFLTLLEQLTQNERWSDGP</sequence>
<name>A0ABR0M6U1_9PEZI</name>
<feature type="non-terminal residue" evidence="2">
    <location>
        <position position="271"/>
    </location>
</feature>
<protein>
    <submittedName>
        <fullName evidence="2">Uncharacterized protein</fullName>
    </submittedName>
</protein>
<feature type="compositionally biased region" description="Low complexity" evidence="1">
    <location>
        <begin position="166"/>
        <end position="175"/>
    </location>
</feature>
<feature type="compositionally biased region" description="Low complexity" evidence="1">
    <location>
        <begin position="116"/>
        <end position="131"/>
    </location>
</feature>
<feature type="region of interest" description="Disordered" evidence="1">
    <location>
        <begin position="230"/>
        <end position="254"/>
    </location>
</feature>
<comment type="caution">
    <text evidence="2">The sequence shown here is derived from an EMBL/GenBank/DDBJ whole genome shotgun (WGS) entry which is preliminary data.</text>
</comment>
<organism evidence="2 3">
    <name type="scientific">Cryomyces antarcticus</name>
    <dbReference type="NCBI Taxonomy" id="329879"/>
    <lineage>
        <taxon>Eukaryota</taxon>
        <taxon>Fungi</taxon>
        <taxon>Dikarya</taxon>
        <taxon>Ascomycota</taxon>
        <taxon>Pezizomycotina</taxon>
        <taxon>Dothideomycetes</taxon>
        <taxon>Dothideomycetes incertae sedis</taxon>
        <taxon>Cryomyces</taxon>
    </lineage>
</organism>
<evidence type="ECO:0000256" key="1">
    <source>
        <dbReference type="SAM" id="MobiDB-lite"/>
    </source>
</evidence>
<accession>A0ABR0M6U1</accession>
<evidence type="ECO:0000313" key="2">
    <source>
        <dbReference type="EMBL" id="KAK5286969.1"/>
    </source>
</evidence>
<feature type="region of interest" description="Disordered" evidence="1">
    <location>
        <begin position="106"/>
        <end position="196"/>
    </location>
</feature>
<dbReference type="EMBL" id="JAVRRA010000481">
    <property type="protein sequence ID" value="KAK5286969.1"/>
    <property type="molecule type" value="Genomic_DNA"/>
</dbReference>